<evidence type="ECO:0000313" key="2">
    <source>
        <dbReference type="EMBL" id="KAF2721502.1"/>
    </source>
</evidence>
<dbReference type="AlphaFoldDB" id="A0A9P4Q6H4"/>
<proteinExistence type="predicted"/>
<feature type="region of interest" description="Disordered" evidence="1">
    <location>
        <begin position="120"/>
        <end position="143"/>
    </location>
</feature>
<comment type="caution">
    <text evidence="2">The sequence shown here is derived from an EMBL/GenBank/DDBJ whole genome shotgun (WGS) entry which is preliminary data.</text>
</comment>
<protein>
    <submittedName>
        <fullName evidence="2">Uncharacterized protein</fullName>
    </submittedName>
</protein>
<dbReference type="OrthoDB" id="3650424at2759"/>
<feature type="compositionally biased region" description="Basic and acidic residues" evidence="1">
    <location>
        <begin position="123"/>
        <end position="132"/>
    </location>
</feature>
<name>A0A9P4Q6H4_9PEZI</name>
<dbReference type="EMBL" id="MU003790">
    <property type="protein sequence ID" value="KAF2721502.1"/>
    <property type="molecule type" value="Genomic_DNA"/>
</dbReference>
<dbReference type="Proteomes" id="UP000799441">
    <property type="component" value="Unassembled WGS sequence"/>
</dbReference>
<evidence type="ECO:0000256" key="1">
    <source>
        <dbReference type="SAM" id="MobiDB-lite"/>
    </source>
</evidence>
<accession>A0A9P4Q6H4</accession>
<evidence type="ECO:0000313" key="3">
    <source>
        <dbReference type="Proteomes" id="UP000799441"/>
    </source>
</evidence>
<sequence length="196" mass="21595">MATTENLTQRDKDCLIAYFSVAKTQRAKGIDWKAVSKKSSFTTGKYARDTFNAIKKKFAGGIFDLTSKHLELLKAIAVNSTTSSVDWAQVAKTGNFTTAKYARDSWAGVKNKLTSAPADISDEASRKEERAAKNVAQANVEGKKTTLRKRKANLVEVEAPSKRTKAHQAQEAYQATFDGLIAEHNVDTEIEDSIFN</sequence>
<keyword evidence="3" id="KW-1185">Reference proteome</keyword>
<reference evidence="2" key="1">
    <citation type="journal article" date="2020" name="Stud. Mycol.">
        <title>101 Dothideomycetes genomes: a test case for predicting lifestyles and emergence of pathogens.</title>
        <authorList>
            <person name="Haridas S."/>
            <person name="Albert R."/>
            <person name="Binder M."/>
            <person name="Bloem J."/>
            <person name="Labutti K."/>
            <person name="Salamov A."/>
            <person name="Andreopoulos B."/>
            <person name="Baker S."/>
            <person name="Barry K."/>
            <person name="Bills G."/>
            <person name="Bluhm B."/>
            <person name="Cannon C."/>
            <person name="Castanera R."/>
            <person name="Culley D."/>
            <person name="Daum C."/>
            <person name="Ezra D."/>
            <person name="Gonzalez J."/>
            <person name="Henrissat B."/>
            <person name="Kuo A."/>
            <person name="Liang C."/>
            <person name="Lipzen A."/>
            <person name="Lutzoni F."/>
            <person name="Magnuson J."/>
            <person name="Mondo S."/>
            <person name="Nolan M."/>
            <person name="Ohm R."/>
            <person name="Pangilinan J."/>
            <person name="Park H.-J."/>
            <person name="Ramirez L."/>
            <person name="Alfaro M."/>
            <person name="Sun H."/>
            <person name="Tritt A."/>
            <person name="Yoshinaga Y."/>
            <person name="Zwiers L.-H."/>
            <person name="Turgeon B."/>
            <person name="Goodwin S."/>
            <person name="Spatafora J."/>
            <person name="Crous P."/>
            <person name="Grigoriev I."/>
        </authorList>
    </citation>
    <scope>NUCLEOTIDE SEQUENCE</scope>
    <source>
        <strain evidence="2">CBS 116435</strain>
    </source>
</reference>
<gene>
    <name evidence="2" type="ORF">K431DRAFT_303484</name>
</gene>
<organism evidence="2 3">
    <name type="scientific">Polychaeton citri CBS 116435</name>
    <dbReference type="NCBI Taxonomy" id="1314669"/>
    <lineage>
        <taxon>Eukaryota</taxon>
        <taxon>Fungi</taxon>
        <taxon>Dikarya</taxon>
        <taxon>Ascomycota</taxon>
        <taxon>Pezizomycotina</taxon>
        <taxon>Dothideomycetes</taxon>
        <taxon>Dothideomycetidae</taxon>
        <taxon>Capnodiales</taxon>
        <taxon>Capnodiaceae</taxon>
        <taxon>Polychaeton</taxon>
    </lineage>
</organism>